<dbReference type="GO" id="GO:0005886">
    <property type="term" value="C:plasma membrane"/>
    <property type="evidence" value="ECO:0007669"/>
    <property type="project" value="UniProtKB-SubCell"/>
</dbReference>
<dbReference type="EMBL" id="QYBC01000019">
    <property type="protein sequence ID" value="RYB02544.1"/>
    <property type="molecule type" value="Genomic_DNA"/>
</dbReference>
<name>A0A4Q2R7V9_9HYPH</name>
<feature type="region of interest" description="Disordered" evidence="13">
    <location>
        <begin position="21"/>
        <end position="44"/>
    </location>
</feature>
<keyword evidence="10 14" id="KW-0472">Membrane</keyword>
<comment type="function">
    <text evidence="11">Involved in the TonB-dependent energy-dependent transport of various receptor-bound substrates. Protects ExbD from proteolytic degradation and functionally stabilizes TonB.</text>
</comment>
<dbReference type="AlphaFoldDB" id="A0A4Q2R7V9"/>
<dbReference type="InterPro" id="IPR050790">
    <property type="entry name" value="ExbB/TolQ_transport"/>
</dbReference>
<comment type="caution">
    <text evidence="16">The sequence shown here is derived from an EMBL/GenBank/DDBJ whole genome shotgun (WGS) entry which is preliminary data.</text>
</comment>
<protein>
    <recommendedName>
        <fullName evidence="3">Biopolymer transport protein ExbB</fullName>
    </recommendedName>
</protein>
<keyword evidence="17" id="KW-1185">Reference proteome</keyword>
<keyword evidence="8 12" id="KW-0653">Protein transport</keyword>
<keyword evidence="6" id="KW-0997">Cell inner membrane</keyword>
<comment type="subunit">
    <text evidence="2">The accessory proteins ExbB and ExbD seem to form a complex with TonB.</text>
</comment>
<evidence type="ECO:0000256" key="7">
    <source>
        <dbReference type="ARBA" id="ARBA00022692"/>
    </source>
</evidence>
<dbReference type="OrthoDB" id="9805133at2"/>
<feature type="region of interest" description="Disordered" evidence="13">
    <location>
        <begin position="57"/>
        <end position="87"/>
    </location>
</feature>
<evidence type="ECO:0000256" key="13">
    <source>
        <dbReference type="SAM" id="MobiDB-lite"/>
    </source>
</evidence>
<feature type="transmembrane region" description="Helical" evidence="14">
    <location>
        <begin position="152"/>
        <end position="174"/>
    </location>
</feature>
<dbReference type="PANTHER" id="PTHR30625:SF16">
    <property type="entry name" value="BIOPOLYMER TRANSPORT PROTEIN EXBB"/>
    <property type="match status" value="1"/>
</dbReference>
<evidence type="ECO:0000256" key="4">
    <source>
        <dbReference type="ARBA" id="ARBA00022448"/>
    </source>
</evidence>
<evidence type="ECO:0000256" key="3">
    <source>
        <dbReference type="ARBA" id="ARBA00022093"/>
    </source>
</evidence>
<keyword evidence="5" id="KW-1003">Cell membrane</keyword>
<dbReference type="Pfam" id="PF01618">
    <property type="entry name" value="MotA_ExbB"/>
    <property type="match status" value="1"/>
</dbReference>
<dbReference type="InterPro" id="IPR014164">
    <property type="entry name" value="TonB_ExbB_1"/>
</dbReference>
<dbReference type="NCBIfam" id="TIGR02797">
    <property type="entry name" value="exbB"/>
    <property type="match status" value="1"/>
</dbReference>
<proteinExistence type="inferred from homology"/>
<evidence type="ECO:0000313" key="16">
    <source>
        <dbReference type="EMBL" id="RYB02544.1"/>
    </source>
</evidence>
<reference evidence="16 17" key="2">
    <citation type="submission" date="2019-02" db="EMBL/GenBank/DDBJ databases">
        <title>'Lichenibacterium ramalinii' gen. nov. sp. nov., 'Lichenibacterium minor' gen. nov. sp. nov.</title>
        <authorList>
            <person name="Pankratov T."/>
        </authorList>
    </citation>
    <scope>NUCLEOTIDE SEQUENCE [LARGE SCALE GENOMIC DNA]</scope>
    <source>
        <strain evidence="16 17">RmlP001</strain>
    </source>
</reference>
<dbReference type="PANTHER" id="PTHR30625">
    <property type="entry name" value="PROTEIN TOLQ"/>
    <property type="match status" value="1"/>
</dbReference>
<evidence type="ECO:0000256" key="9">
    <source>
        <dbReference type="ARBA" id="ARBA00022989"/>
    </source>
</evidence>
<keyword evidence="7 14" id="KW-0812">Transmembrane</keyword>
<dbReference type="GO" id="GO:0022857">
    <property type="term" value="F:transmembrane transporter activity"/>
    <property type="evidence" value="ECO:0007669"/>
    <property type="project" value="InterPro"/>
</dbReference>
<keyword evidence="4 12" id="KW-0813">Transport</keyword>
<evidence type="ECO:0000256" key="8">
    <source>
        <dbReference type="ARBA" id="ARBA00022927"/>
    </source>
</evidence>
<evidence type="ECO:0000256" key="5">
    <source>
        <dbReference type="ARBA" id="ARBA00022475"/>
    </source>
</evidence>
<feature type="domain" description="MotA/TolQ/ExbB proton channel" evidence="15">
    <location>
        <begin position="237"/>
        <end position="330"/>
    </location>
</feature>
<evidence type="ECO:0000256" key="12">
    <source>
        <dbReference type="RuleBase" id="RU004057"/>
    </source>
</evidence>
<evidence type="ECO:0000256" key="2">
    <source>
        <dbReference type="ARBA" id="ARBA00011471"/>
    </source>
</evidence>
<evidence type="ECO:0000313" key="17">
    <source>
        <dbReference type="Proteomes" id="UP000289411"/>
    </source>
</evidence>
<comment type="similarity">
    <text evidence="12">Belongs to the exbB/tolQ family.</text>
</comment>
<comment type="subcellular location">
    <subcellularLocation>
        <location evidence="1">Cell inner membrane</location>
        <topology evidence="1">Multi-pass membrane protein</topology>
    </subcellularLocation>
    <subcellularLocation>
        <location evidence="12">Membrane</location>
        <topology evidence="12">Multi-pass membrane protein</topology>
    </subcellularLocation>
</comment>
<keyword evidence="9 14" id="KW-1133">Transmembrane helix</keyword>
<dbReference type="GO" id="GO:0017038">
    <property type="term" value="P:protein import"/>
    <property type="evidence" value="ECO:0007669"/>
    <property type="project" value="TreeGrafter"/>
</dbReference>
<accession>A0A4Q2R7V9</accession>
<evidence type="ECO:0000256" key="11">
    <source>
        <dbReference type="ARBA" id="ARBA00024816"/>
    </source>
</evidence>
<dbReference type="InterPro" id="IPR002898">
    <property type="entry name" value="MotA_ExbB_proton_chnl"/>
</dbReference>
<sequence>MPWRRCPRTSDRRRGCCAAAFPRPSGPKSRTSWRRCDATPSTPRPTTFCAACPRWTASSRHGGPGSPARPDPAAPARWRAKASPNRHDKRRYPMIQARFAARPSAALVLAVAVLAGPVPPALAQAPDAPAAASPATLPHDLSPWSMFIHADAVVKAVMIGLMAASVATWTIWLVKTLQLAAARRAAQRGLKALAAADDLASVAERDGQGRDPVALLVATAAAEVARSAALPAEGIKDRAGLAMDRVEARAARRITQGTGVLATVGSTAPFVGLFGTVWGIMTSFVGISQAHTSNLAVVAPGIAEALLATAIGLVAAIPAVVIFNGFARATSGYKALLADASAEVMRHLSRDLDRRRTTHRRAAE</sequence>
<dbReference type="Proteomes" id="UP000289411">
    <property type="component" value="Unassembled WGS sequence"/>
</dbReference>
<organism evidence="16 17">
    <name type="scientific">Lichenibacterium ramalinae</name>
    <dbReference type="NCBI Taxonomy" id="2316527"/>
    <lineage>
        <taxon>Bacteria</taxon>
        <taxon>Pseudomonadati</taxon>
        <taxon>Pseudomonadota</taxon>
        <taxon>Alphaproteobacteria</taxon>
        <taxon>Hyphomicrobiales</taxon>
        <taxon>Lichenihabitantaceae</taxon>
        <taxon>Lichenibacterium</taxon>
    </lineage>
</organism>
<gene>
    <name evidence="16" type="primary">exbB</name>
    <name evidence="16" type="ORF">D3272_20505</name>
</gene>
<evidence type="ECO:0000259" key="15">
    <source>
        <dbReference type="Pfam" id="PF01618"/>
    </source>
</evidence>
<evidence type="ECO:0000256" key="14">
    <source>
        <dbReference type="SAM" id="Phobius"/>
    </source>
</evidence>
<reference evidence="16 17" key="1">
    <citation type="submission" date="2018-09" db="EMBL/GenBank/DDBJ databases">
        <authorList>
            <person name="Grouzdev D.S."/>
            <person name="Krutkina M.S."/>
        </authorList>
    </citation>
    <scope>NUCLEOTIDE SEQUENCE [LARGE SCALE GENOMIC DNA]</scope>
    <source>
        <strain evidence="16 17">RmlP001</strain>
    </source>
</reference>
<evidence type="ECO:0000256" key="6">
    <source>
        <dbReference type="ARBA" id="ARBA00022519"/>
    </source>
</evidence>
<evidence type="ECO:0000256" key="1">
    <source>
        <dbReference type="ARBA" id="ARBA00004429"/>
    </source>
</evidence>
<feature type="transmembrane region" description="Helical" evidence="14">
    <location>
        <begin position="259"/>
        <end position="285"/>
    </location>
</feature>
<feature type="transmembrane region" description="Helical" evidence="14">
    <location>
        <begin position="305"/>
        <end position="327"/>
    </location>
</feature>
<feature type="transmembrane region" description="Helical" evidence="14">
    <location>
        <begin position="99"/>
        <end position="118"/>
    </location>
</feature>
<evidence type="ECO:0000256" key="10">
    <source>
        <dbReference type="ARBA" id="ARBA00023136"/>
    </source>
</evidence>
<feature type="compositionally biased region" description="Low complexity" evidence="13">
    <location>
        <begin position="74"/>
        <end position="83"/>
    </location>
</feature>